<evidence type="ECO:0000256" key="9">
    <source>
        <dbReference type="SAM" id="Phobius"/>
    </source>
</evidence>
<gene>
    <name evidence="10" type="ORF">BU52_18390</name>
</gene>
<feature type="transmembrane region" description="Helical" evidence="9">
    <location>
        <begin position="417"/>
        <end position="435"/>
    </location>
</feature>
<dbReference type="GO" id="GO:0009252">
    <property type="term" value="P:peptidoglycan biosynthetic process"/>
    <property type="evidence" value="ECO:0007669"/>
    <property type="project" value="UniProtKB-KW"/>
</dbReference>
<feature type="compositionally biased region" description="Gly residues" evidence="8">
    <location>
        <begin position="218"/>
        <end position="256"/>
    </location>
</feature>
<feature type="transmembrane region" description="Helical" evidence="9">
    <location>
        <begin position="442"/>
        <end position="462"/>
    </location>
</feature>
<dbReference type="InterPro" id="IPR051050">
    <property type="entry name" value="Lipid_II_flippase_MurJ/MviN"/>
</dbReference>
<dbReference type="GO" id="GO:0005886">
    <property type="term" value="C:plasma membrane"/>
    <property type="evidence" value="ECO:0007669"/>
    <property type="project" value="UniProtKB-SubCell"/>
</dbReference>
<dbReference type="InterPro" id="IPR004268">
    <property type="entry name" value="MurJ"/>
</dbReference>
<feature type="compositionally biased region" description="Gly residues" evidence="8">
    <location>
        <begin position="58"/>
        <end position="69"/>
    </location>
</feature>
<comment type="subcellular location">
    <subcellularLocation>
        <location evidence="1">Cell membrane</location>
        <topology evidence="1">Multi-pass membrane protein</topology>
    </subcellularLocation>
</comment>
<accession>A0A081XQF3</accession>
<name>A0A081XQF3_STRTO</name>
<feature type="transmembrane region" description="Helical" evidence="9">
    <location>
        <begin position="667"/>
        <end position="688"/>
    </location>
</feature>
<dbReference type="EMBL" id="JFCB01000015">
    <property type="protein sequence ID" value="KES05776.1"/>
    <property type="molecule type" value="Genomic_DNA"/>
</dbReference>
<feature type="transmembrane region" description="Helical" evidence="9">
    <location>
        <begin position="468"/>
        <end position="487"/>
    </location>
</feature>
<keyword evidence="3 9" id="KW-0812">Transmembrane</keyword>
<evidence type="ECO:0000256" key="8">
    <source>
        <dbReference type="SAM" id="MobiDB-lite"/>
    </source>
</evidence>
<evidence type="ECO:0000313" key="11">
    <source>
        <dbReference type="Proteomes" id="UP000028341"/>
    </source>
</evidence>
<dbReference type="Pfam" id="PF03023">
    <property type="entry name" value="MurJ"/>
    <property type="match status" value="1"/>
</dbReference>
<keyword evidence="2" id="KW-1003">Cell membrane</keyword>
<feature type="transmembrane region" description="Helical" evidence="9">
    <location>
        <begin position="762"/>
        <end position="784"/>
    </location>
</feature>
<evidence type="ECO:0000256" key="6">
    <source>
        <dbReference type="ARBA" id="ARBA00022989"/>
    </source>
</evidence>
<sequence>MTVLPSQSPGHGPDGTESGGAGSGGLKTDGPEPGPGASGAHTPAPAGRDPYGPAPYRSGGGGPAPGGVVTGRDGPAVNPPGGIAGRTPRPGTTAPGTPGTARTGPHPAGPGPSAAGTPDNGTRPPDNGTGPGGRGRARTTLPDTTPPGAPGTARTKLRPPGNGTRTAEYGTRTAGNGVRTAGNGTGPGGRGRARTTLPDTTPPGAPGTAGTKLRPAGNGRGPAGAAGNGTGTAGNGTGTAGNGTGTAGNGTGPGGRGKGRSALPGTTPSGACRGGGAGAGAASRGFLARAALVTAVLSIAGSVLGLVRDQSLARLFGAGSDTDAFLVAWTVPEIAATLLIEDGLAIALIPAFSVALARRARGVPGDPVRELVRATLPRLCLAFAAVAALTAAGAPYLVRVLAPGLPDPGLAVDCTRLTAISLLAFGLAGYCSAALRAHRRFFAPAAIYVAYNTGIIATMFLLGGEWGVRAAAVGVAVGGCLMVAVQLPSLWRRLAAPTPAPAAATGHGDEERPVRLALIAAVLLFALCRQSQVLVERFLASSLPAGAISHLNYAQKVAQIPMTLSLMVCTVTFPVVARALADGDTERARARVERDLVLASCVVLLGMCAVIACAPQMIGLLFERGAFTAADTAATAEVMRVYALGLLGQTLVGALVRCYFSAGRATWYPVGVMAAGIVTTSLIGALGVGRWGVAGIAAANAVGITVTAAALLAGLRTARRGGATGVSVGVRKVLAELSRPVFASALAVAAGAYAAGRFASPVAALTAGCLTVTAVFVPLALSVVGTRGPASAVRSVRTVTRKLTHGRSR</sequence>
<organism evidence="10 11">
    <name type="scientific">Streptomyces toyocaensis</name>
    <dbReference type="NCBI Taxonomy" id="55952"/>
    <lineage>
        <taxon>Bacteria</taxon>
        <taxon>Bacillati</taxon>
        <taxon>Actinomycetota</taxon>
        <taxon>Actinomycetes</taxon>
        <taxon>Kitasatosporales</taxon>
        <taxon>Streptomycetaceae</taxon>
        <taxon>Streptomyces</taxon>
    </lineage>
</organism>
<proteinExistence type="predicted"/>
<dbReference type="PANTHER" id="PTHR47019">
    <property type="entry name" value="LIPID II FLIPPASE MURJ"/>
    <property type="match status" value="1"/>
</dbReference>
<evidence type="ECO:0000256" key="1">
    <source>
        <dbReference type="ARBA" id="ARBA00004651"/>
    </source>
</evidence>
<evidence type="ECO:0000256" key="3">
    <source>
        <dbReference type="ARBA" id="ARBA00022692"/>
    </source>
</evidence>
<dbReference type="eggNOG" id="COG5164">
    <property type="taxonomic scope" value="Bacteria"/>
</dbReference>
<feature type="compositionally biased region" description="Gly residues" evidence="8">
    <location>
        <begin position="17"/>
        <end position="27"/>
    </location>
</feature>
<dbReference type="PRINTS" id="PR01806">
    <property type="entry name" value="VIRFACTRMVIN"/>
</dbReference>
<feature type="transmembrane region" description="Helical" evidence="9">
    <location>
        <begin position="378"/>
        <end position="397"/>
    </location>
</feature>
<feature type="transmembrane region" description="Helical" evidence="9">
    <location>
        <begin position="596"/>
        <end position="621"/>
    </location>
</feature>
<evidence type="ECO:0000313" key="10">
    <source>
        <dbReference type="EMBL" id="KES05776.1"/>
    </source>
</evidence>
<evidence type="ECO:0000256" key="2">
    <source>
        <dbReference type="ARBA" id="ARBA00022475"/>
    </source>
</evidence>
<evidence type="ECO:0000256" key="4">
    <source>
        <dbReference type="ARBA" id="ARBA00022960"/>
    </source>
</evidence>
<dbReference type="PANTHER" id="PTHR47019:SF1">
    <property type="entry name" value="LIPID II FLIPPASE MURJ"/>
    <property type="match status" value="1"/>
</dbReference>
<feature type="transmembrane region" description="Helical" evidence="9">
    <location>
        <begin position="641"/>
        <end position="660"/>
    </location>
</feature>
<keyword evidence="5" id="KW-0573">Peptidoglycan synthesis</keyword>
<keyword evidence="7 9" id="KW-0472">Membrane</keyword>
<evidence type="ECO:0000256" key="5">
    <source>
        <dbReference type="ARBA" id="ARBA00022984"/>
    </source>
</evidence>
<dbReference type="GO" id="GO:0008360">
    <property type="term" value="P:regulation of cell shape"/>
    <property type="evidence" value="ECO:0007669"/>
    <property type="project" value="UniProtKB-KW"/>
</dbReference>
<feature type="transmembrane region" description="Helical" evidence="9">
    <location>
        <begin position="694"/>
        <end position="716"/>
    </location>
</feature>
<keyword evidence="4" id="KW-0133">Cell shape</keyword>
<reference evidence="10 11" key="1">
    <citation type="submission" date="2014-02" db="EMBL/GenBank/DDBJ databases">
        <title>The genome announcement of Streptomyces toyocaensis NRRL15009.</title>
        <authorList>
            <person name="Hong H.-J."/>
            <person name="Kwun M.J."/>
        </authorList>
    </citation>
    <scope>NUCLEOTIDE SEQUENCE [LARGE SCALE GENOMIC DNA]</scope>
    <source>
        <strain evidence="10 11">NRRL 15009</strain>
    </source>
</reference>
<feature type="compositionally biased region" description="Low complexity" evidence="8">
    <location>
        <begin position="85"/>
        <end position="128"/>
    </location>
</feature>
<dbReference type="GO" id="GO:0015648">
    <property type="term" value="F:lipid-linked peptidoglycan transporter activity"/>
    <property type="evidence" value="ECO:0007669"/>
    <property type="project" value="TreeGrafter"/>
</dbReference>
<dbReference type="eggNOG" id="COG0728">
    <property type="taxonomic scope" value="Bacteria"/>
</dbReference>
<keyword evidence="6 9" id="KW-1133">Transmembrane helix</keyword>
<dbReference type="AlphaFoldDB" id="A0A081XQF3"/>
<feature type="region of interest" description="Disordered" evidence="8">
    <location>
        <begin position="1"/>
        <end position="275"/>
    </location>
</feature>
<comment type="caution">
    <text evidence="10">The sequence shown here is derived from an EMBL/GenBank/DDBJ whole genome shotgun (WGS) entry which is preliminary data.</text>
</comment>
<dbReference type="STRING" id="55952.BU52_18390"/>
<feature type="transmembrane region" description="Helical" evidence="9">
    <location>
        <begin position="737"/>
        <end position="756"/>
    </location>
</feature>
<dbReference type="Proteomes" id="UP000028341">
    <property type="component" value="Unassembled WGS sequence"/>
</dbReference>
<dbReference type="GO" id="GO:0034204">
    <property type="term" value="P:lipid translocation"/>
    <property type="evidence" value="ECO:0007669"/>
    <property type="project" value="TreeGrafter"/>
</dbReference>
<protein>
    <submittedName>
        <fullName evidence="10">Membrane protein</fullName>
    </submittedName>
</protein>
<feature type="compositionally biased region" description="Low complexity" evidence="8">
    <location>
        <begin position="206"/>
        <end position="217"/>
    </location>
</feature>
<evidence type="ECO:0000256" key="7">
    <source>
        <dbReference type="ARBA" id="ARBA00023136"/>
    </source>
</evidence>
<feature type="transmembrane region" description="Helical" evidence="9">
    <location>
        <begin position="286"/>
        <end position="307"/>
    </location>
</feature>
<keyword evidence="11" id="KW-1185">Reference proteome</keyword>